<dbReference type="GO" id="GO:0003824">
    <property type="term" value="F:catalytic activity"/>
    <property type="evidence" value="ECO:0007669"/>
    <property type="project" value="InterPro"/>
</dbReference>
<evidence type="ECO:0000259" key="1">
    <source>
        <dbReference type="SMART" id="SM00729"/>
    </source>
</evidence>
<organism evidence="2 3">
    <name type="scientific">Lactonifactor longoviformis DSM 17459</name>
    <dbReference type="NCBI Taxonomy" id="1122155"/>
    <lineage>
        <taxon>Bacteria</taxon>
        <taxon>Bacillati</taxon>
        <taxon>Bacillota</taxon>
        <taxon>Clostridia</taxon>
        <taxon>Eubacteriales</taxon>
        <taxon>Clostridiaceae</taxon>
        <taxon>Lactonifactor</taxon>
    </lineage>
</organism>
<dbReference type="SMART" id="SM00729">
    <property type="entry name" value="Elp3"/>
    <property type="match status" value="1"/>
</dbReference>
<keyword evidence="3" id="KW-1185">Reference proteome</keyword>
<dbReference type="Proteomes" id="UP000184245">
    <property type="component" value="Unassembled WGS sequence"/>
</dbReference>
<dbReference type="GO" id="GO:0051536">
    <property type="term" value="F:iron-sulfur cluster binding"/>
    <property type="evidence" value="ECO:0007669"/>
    <property type="project" value="InterPro"/>
</dbReference>
<evidence type="ECO:0000313" key="2">
    <source>
        <dbReference type="EMBL" id="SHF37636.1"/>
    </source>
</evidence>
<dbReference type="EMBL" id="FQVI01000024">
    <property type="protein sequence ID" value="SHF37636.1"/>
    <property type="molecule type" value="Genomic_DNA"/>
</dbReference>
<sequence length="229" mass="27118">MERYNRITNKNQREIVLLKSRPCAWGKCRFCDYIEDNTLDKNEMLTLNASVLSRVTGEFGVLEVINSGSCFELPVETLALIRTVVREKGIHRLFFEAHWMYRSRLQELRDYMGIPIVYKIGVETFDYDFREHYLNKHADFRSPEEVSRYFDSPCLMVGIKGQTREMITNDITILKEHFHLGTINIFTNNSTEVKRDPELVNWFMDKYRHLLLDPRIEILYEKTDFGVGD</sequence>
<dbReference type="OrthoDB" id="5321814at2"/>
<gene>
    <name evidence="2" type="ORF">SAMN02745158_03484</name>
</gene>
<proteinExistence type="predicted"/>
<name>A0A1M5B5E7_9CLOT</name>
<evidence type="ECO:0000313" key="3">
    <source>
        <dbReference type="Proteomes" id="UP000184245"/>
    </source>
</evidence>
<dbReference type="InterPro" id="IPR006638">
    <property type="entry name" value="Elp3/MiaA/NifB-like_rSAM"/>
</dbReference>
<protein>
    <recommendedName>
        <fullName evidence="1">Elp3/MiaA/NifB-like radical SAM core domain-containing protein</fullName>
    </recommendedName>
</protein>
<reference evidence="2 3" key="1">
    <citation type="submission" date="2016-11" db="EMBL/GenBank/DDBJ databases">
        <authorList>
            <person name="Jaros S."/>
            <person name="Januszkiewicz K."/>
            <person name="Wedrychowicz H."/>
        </authorList>
    </citation>
    <scope>NUCLEOTIDE SEQUENCE [LARGE SCALE GENOMIC DNA]</scope>
    <source>
        <strain evidence="2 3">DSM 17459</strain>
    </source>
</reference>
<feature type="domain" description="Elp3/MiaA/NifB-like radical SAM core" evidence="1">
    <location>
        <begin position="13"/>
        <end position="221"/>
    </location>
</feature>
<dbReference type="AlphaFoldDB" id="A0A1M5B5E7"/>
<dbReference type="STRING" id="1122155.SAMN02745158_03484"/>
<dbReference type="RefSeq" id="WP_072854027.1">
    <property type="nucleotide sequence ID" value="NZ_FQVI01000024.1"/>
</dbReference>
<accession>A0A1M5B5E7</accession>